<gene>
    <name evidence="5" type="ORF">NP493_579g00003</name>
</gene>
<dbReference type="Gene3D" id="2.60.120.290">
    <property type="entry name" value="Spermadhesin, CUB domain"/>
    <property type="match status" value="1"/>
</dbReference>
<name>A0AAD9KUV4_RIDPI</name>
<accession>A0AAD9KUV4</accession>
<dbReference type="PROSITE" id="PS01180">
    <property type="entry name" value="CUB"/>
    <property type="match status" value="1"/>
</dbReference>
<reference evidence="5" key="1">
    <citation type="journal article" date="2023" name="Mol. Biol. Evol.">
        <title>Third-Generation Sequencing Reveals the Adaptive Role of the Epigenome in Three Deep-Sea Polychaetes.</title>
        <authorList>
            <person name="Perez M."/>
            <person name="Aroh O."/>
            <person name="Sun Y."/>
            <person name="Lan Y."/>
            <person name="Juniper S.K."/>
            <person name="Young C.R."/>
            <person name="Angers B."/>
            <person name="Qian P.Y."/>
        </authorList>
    </citation>
    <scope>NUCLEOTIDE SEQUENCE</scope>
    <source>
        <strain evidence="5">R07B-5</strain>
    </source>
</reference>
<organism evidence="5 6">
    <name type="scientific">Ridgeia piscesae</name>
    <name type="common">Tubeworm</name>
    <dbReference type="NCBI Taxonomy" id="27915"/>
    <lineage>
        <taxon>Eukaryota</taxon>
        <taxon>Metazoa</taxon>
        <taxon>Spiralia</taxon>
        <taxon>Lophotrochozoa</taxon>
        <taxon>Annelida</taxon>
        <taxon>Polychaeta</taxon>
        <taxon>Sedentaria</taxon>
        <taxon>Canalipalpata</taxon>
        <taxon>Sabellida</taxon>
        <taxon>Siboglinidae</taxon>
        <taxon>Ridgeia</taxon>
    </lineage>
</organism>
<evidence type="ECO:0000259" key="4">
    <source>
        <dbReference type="PROSITE" id="PS01180"/>
    </source>
</evidence>
<comment type="caution">
    <text evidence="2">Lacks conserved residue(s) required for the propagation of feature annotation.</text>
</comment>
<comment type="caution">
    <text evidence="5">The sequence shown here is derived from an EMBL/GenBank/DDBJ whole genome shotgun (WGS) entry which is preliminary data.</text>
</comment>
<evidence type="ECO:0000256" key="2">
    <source>
        <dbReference type="PROSITE-ProRule" id="PRU00059"/>
    </source>
</evidence>
<keyword evidence="6" id="KW-1185">Reference proteome</keyword>
<evidence type="ECO:0000256" key="3">
    <source>
        <dbReference type="SAM" id="SignalP"/>
    </source>
</evidence>
<keyword evidence="1" id="KW-1015">Disulfide bond</keyword>
<dbReference type="AlphaFoldDB" id="A0AAD9KUV4"/>
<feature type="domain" description="CUB" evidence="4">
    <location>
        <begin position="184"/>
        <end position="328"/>
    </location>
</feature>
<evidence type="ECO:0000256" key="1">
    <source>
        <dbReference type="ARBA" id="ARBA00023157"/>
    </source>
</evidence>
<feature type="signal peptide" evidence="3">
    <location>
        <begin position="1"/>
        <end position="17"/>
    </location>
</feature>
<dbReference type="InterPro" id="IPR000859">
    <property type="entry name" value="CUB_dom"/>
</dbReference>
<dbReference type="InterPro" id="IPR035914">
    <property type="entry name" value="Sperma_CUB_dom_sf"/>
</dbReference>
<evidence type="ECO:0000313" key="6">
    <source>
        <dbReference type="Proteomes" id="UP001209878"/>
    </source>
</evidence>
<proteinExistence type="predicted"/>
<feature type="chain" id="PRO_5042034866" description="CUB domain-containing protein" evidence="3">
    <location>
        <begin position="18"/>
        <end position="330"/>
    </location>
</feature>
<protein>
    <recommendedName>
        <fullName evidence="4">CUB domain-containing protein</fullName>
    </recommendedName>
</protein>
<sequence>MMFRLVTASLLLTSISALEFKRTVDGADPLTKFQRNDNAGGWKPQAVKRAASTSRFGMSKELYDKIFDLVRQCKTMIREEQGIQVTQQDITNMDIFLYGTVPTLILAQLCVEQHKRKQKFRALPLNKPIFQKNTESQDKCVGVEPRIRCFNGGYRDPNDCSKCKCPDGFDGRRCYHVARVSGGCSPTSSGVLHVRSSRERCVWTRNYNQTDGDGAYRHGDKCNWLLKAKGHQKIEIRFVGPRFGTYCEEGQSCSQWVEIKYKKDMMLRGPRFCCNKGEPDFNGKGKLTSEGNRLMVLFNAEYPLFAKDSSRNVSVYNGKGFKLCYRLASQ</sequence>
<keyword evidence="3" id="KW-0732">Signal</keyword>
<dbReference type="EMBL" id="JAODUO010000578">
    <property type="protein sequence ID" value="KAK2177794.1"/>
    <property type="molecule type" value="Genomic_DNA"/>
</dbReference>
<dbReference type="Proteomes" id="UP001209878">
    <property type="component" value="Unassembled WGS sequence"/>
</dbReference>
<evidence type="ECO:0000313" key="5">
    <source>
        <dbReference type="EMBL" id="KAK2177794.1"/>
    </source>
</evidence>